<dbReference type="EMBL" id="CP001275">
    <property type="protein sequence ID" value="ACM05955.1"/>
    <property type="molecule type" value="Genomic_DNA"/>
</dbReference>
<accession>B9L247</accession>
<reference evidence="1 2" key="1">
    <citation type="journal article" date="2009" name="PLoS ONE">
        <title>Complete genome sequence of the aerobic CO-oxidizing thermophile Thermomicrobium roseum.</title>
        <authorList>
            <person name="Wu D."/>
            <person name="Raymond J."/>
            <person name="Wu M."/>
            <person name="Chatterji S."/>
            <person name="Ren Q."/>
            <person name="Graham J.E."/>
            <person name="Bryant D.A."/>
            <person name="Robb F."/>
            <person name="Colman A."/>
            <person name="Tallon L.J."/>
            <person name="Badger J.H."/>
            <person name="Madupu R."/>
            <person name="Ward N.L."/>
            <person name="Eisen J.A."/>
        </authorList>
    </citation>
    <scope>NUCLEOTIDE SEQUENCE [LARGE SCALE GENOMIC DNA]</scope>
    <source>
        <strain evidence="2">ATCC 27502 / DSM 5159 / P-2</strain>
    </source>
</reference>
<dbReference type="Proteomes" id="UP000000447">
    <property type="component" value="Chromosome"/>
</dbReference>
<dbReference type="KEGG" id="tro:trd_1947"/>
<sequence>MTAEPVKLHLDTQYATGLLVPIAEVLRELEARLRHYQLELRLAEIDLQCIVSAHQAVAEASRVVEDLVQRGVQAQTWREGGY</sequence>
<dbReference type="STRING" id="309801.trd_1947"/>
<evidence type="ECO:0000313" key="1">
    <source>
        <dbReference type="EMBL" id="ACM05955.1"/>
    </source>
</evidence>
<evidence type="ECO:0000313" key="2">
    <source>
        <dbReference type="Proteomes" id="UP000000447"/>
    </source>
</evidence>
<dbReference type="RefSeq" id="WP_015922889.1">
    <property type="nucleotide sequence ID" value="NC_011959.1"/>
</dbReference>
<dbReference type="HOGENOM" id="CLU_2557203_0_0_0"/>
<protein>
    <submittedName>
        <fullName evidence="1">Uncharacterized protein</fullName>
    </submittedName>
</protein>
<organism evidence="1 2">
    <name type="scientific">Thermomicrobium roseum (strain ATCC 27502 / DSM 5159 / P-2)</name>
    <dbReference type="NCBI Taxonomy" id="309801"/>
    <lineage>
        <taxon>Bacteria</taxon>
        <taxon>Pseudomonadati</taxon>
        <taxon>Thermomicrobiota</taxon>
        <taxon>Thermomicrobia</taxon>
        <taxon>Thermomicrobiales</taxon>
        <taxon>Thermomicrobiaceae</taxon>
        <taxon>Thermomicrobium</taxon>
    </lineage>
</organism>
<dbReference type="AlphaFoldDB" id="B9L247"/>
<gene>
    <name evidence="1" type="ordered locus">trd_1947</name>
</gene>
<name>B9L247_THERP</name>
<proteinExistence type="predicted"/>
<keyword evidence="2" id="KW-1185">Reference proteome</keyword>